<name>A0A1D7THH3_9BACT</name>
<dbReference type="Proteomes" id="UP000094609">
    <property type="component" value="Chromosome"/>
</dbReference>
<dbReference type="STRING" id="1193502.SHALO_0658"/>
<dbReference type="AlphaFoldDB" id="A0A1D7THH3"/>
<evidence type="ECO:0000256" key="1">
    <source>
        <dbReference type="SAM" id="Phobius"/>
    </source>
</evidence>
<keyword evidence="1" id="KW-0812">Transmembrane</keyword>
<proteinExistence type="predicted"/>
<keyword evidence="1" id="KW-0472">Membrane</keyword>
<organism evidence="2 3">
    <name type="scientific">Sulfurospirillum halorespirans DSM 13726</name>
    <dbReference type="NCBI Taxonomy" id="1193502"/>
    <lineage>
        <taxon>Bacteria</taxon>
        <taxon>Pseudomonadati</taxon>
        <taxon>Campylobacterota</taxon>
        <taxon>Epsilonproteobacteria</taxon>
        <taxon>Campylobacterales</taxon>
        <taxon>Sulfurospirillaceae</taxon>
        <taxon>Sulfurospirillum</taxon>
    </lineage>
</organism>
<sequence length="116" mass="13134">MQFLLFLAVVLLVVSVIYAKKSTFSKQAKIGLFSFLIILIGLAWWYESYNRENSEANRMMISAFKQGKTLYCDGREISSATFVFVNGTLSFIANDQNQNDKGIVIDMATCKLEKVK</sequence>
<keyword evidence="3" id="KW-1185">Reference proteome</keyword>
<gene>
    <name evidence="2" type="ORF">SHALO_0658</name>
</gene>
<accession>A0A1D7THH3</accession>
<reference evidence="3" key="1">
    <citation type="submission" date="2016-08" db="EMBL/GenBank/DDBJ databases">
        <title>Complete genome sequence of the organohalide-respiring Epsilonproteobacterium Sulfurospirillum halorespirans.</title>
        <authorList>
            <person name="Goris T."/>
            <person name="Zimmermann J."/>
            <person name="Schenz B."/>
            <person name="Lemos M."/>
            <person name="Hackermueller J."/>
            <person name="Diekert G."/>
        </authorList>
    </citation>
    <scope>NUCLEOTIDE SEQUENCE [LARGE SCALE GENOMIC DNA]</scope>
    <source>
        <strain>DSM 13726</strain>
        <strain evidence="3">PCE-M2</strain>
    </source>
</reference>
<dbReference type="EMBL" id="CP017111">
    <property type="protein sequence ID" value="AOO64441.1"/>
    <property type="molecule type" value="Genomic_DNA"/>
</dbReference>
<protein>
    <submittedName>
        <fullName evidence="2">Putative membrane protein</fullName>
    </submittedName>
</protein>
<keyword evidence="1" id="KW-1133">Transmembrane helix</keyword>
<dbReference type="KEGG" id="shal:SHALO_0658"/>
<dbReference type="PATRIC" id="fig|1193502.14.peg.662"/>
<feature type="transmembrane region" description="Helical" evidence="1">
    <location>
        <begin position="29"/>
        <end position="46"/>
    </location>
</feature>
<evidence type="ECO:0000313" key="3">
    <source>
        <dbReference type="Proteomes" id="UP000094609"/>
    </source>
</evidence>
<dbReference type="RefSeq" id="WP_025343840.1">
    <property type="nucleotide sequence ID" value="NZ_CP017111.1"/>
</dbReference>
<evidence type="ECO:0000313" key="2">
    <source>
        <dbReference type="EMBL" id="AOO64441.1"/>
    </source>
</evidence>